<dbReference type="AlphaFoldDB" id="A0A6C0JWZ3"/>
<proteinExistence type="predicted"/>
<accession>A0A6C0JWZ3</accession>
<reference evidence="1" key="1">
    <citation type="journal article" date="2020" name="Nature">
        <title>Giant virus diversity and host interactions through global metagenomics.</title>
        <authorList>
            <person name="Schulz F."/>
            <person name="Roux S."/>
            <person name="Paez-Espino D."/>
            <person name="Jungbluth S."/>
            <person name="Walsh D.A."/>
            <person name="Denef V.J."/>
            <person name="McMahon K.D."/>
            <person name="Konstantinidis K.T."/>
            <person name="Eloe-Fadrosh E.A."/>
            <person name="Kyrpides N.C."/>
            <person name="Woyke T."/>
        </authorList>
    </citation>
    <scope>NUCLEOTIDE SEQUENCE</scope>
    <source>
        <strain evidence="1">GVMAG-S-1101164-164</strain>
    </source>
</reference>
<dbReference type="EMBL" id="MN740746">
    <property type="protein sequence ID" value="QHU09903.1"/>
    <property type="molecule type" value="Genomic_DNA"/>
</dbReference>
<protein>
    <submittedName>
        <fullName evidence="1">Uncharacterized protein</fullName>
    </submittedName>
</protein>
<organism evidence="1">
    <name type="scientific">viral metagenome</name>
    <dbReference type="NCBI Taxonomy" id="1070528"/>
    <lineage>
        <taxon>unclassified sequences</taxon>
        <taxon>metagenomes</taxon>
        <taxon>organismal metagenomes</taxon>
    </lineage>
</organism>
<evidence type="ECO:0000313" key="1">
    <source>
        <dbReference type="EMBL" id="QHU09903.1"/>
    </source>
</evidence>
<sequence>MVQRYIHSVPLHNLLGFEHSINMHVACFFFRKTDFFVQDTEEYFVRPVWHLSI</sequence>
<name>A0A6C0JWZ3_9ZZZZ</name>